<name>A0A0B7BE06_9EUPU</name>
<dbReference type="EMBL" id="HACG01043681">
    <property type="protein sequence ID" value="CEK90546.1"/>
    <property type="molecule type" value="Transcribed_RNA"/>
</dbReference>
<sequence>MYLFDTLYQMDHTRPQLQTYGREQDGDQCNLMLKKVEMDWIHSHEVTRHKHD</sequence>
<protein>
    <submittedName>
        <fullName evidence="1">Uncharacterized protein</fullName>
    </submittedName>
</protein>
<accession>A0A0B7BE06</accession>
<dbReference type="AlphaFoldDB" id="A0A0B7BE06"/>
<proteinExistence type="predicted"/>
<evidence type="ECO:0000313" key="1">
    <source>
        <dbReference type="EMBL" id="CEK90546.1"/>
    </source>
</evidence>
<gene>
    <name evidence="1" type="primary">ORF177417</name>
</gene>
<organism evidence="1">
    <name type="scientific">Arion vulgaris</name>
    <dbReference type="NCBI Taxonomy" id="1028688"/>
    <lineage>
        <taxon>Eukaryota</taxon>
        <taxon>Metazoa</taxon>
        <taxon>Spiralia</taxon>
        <taxon>Lophotrochozoa</taxon>
        <taxon>Mollusca</taxon>
        <taxon>Gastropoda</taxon>
        <taxon>Heterobranchia</taxon>
        <taxon>Euthyneura</taxon>
        <taxon>Panpulmonata</taxon>
        <taxon>Eupulmonata</taxon>
        <taxon>Stylommatophora</taxon>
        <taxon>Helicina</taxon>
        <taxon>Arionoidea</taxon>
        <taxon>Arionidae</taxon>
        <taxon>Arion</taxon>
    </lineage>
</organism>
<reference evidence="1" key="1">
    <citation type="submission" date="2014-12" db="EMBL/GenBank/DDBJ databases">
        <title>Insight into the proteome of Arion vulgaris.</title>
        <authorList>
            <person name="Aradska J."/>
            <person name="Bulat T."/>
            <person name="Smidak R."/>
            <person name="Sarate P."/>
            <person name="Gangsoo J."/>
            <person name="Sialana F."/>
            <person name="Bilban M."/>
            <person name="Lubec G."/>
        </authorList>
    </citation>
    <scope>NUCLEOTIDE SEQUENCE</scope>
    <source>
        <tissue evidence="1">Skin</tissue>
    </source>
</reference>